<dbReference type="Pfam" id="PF00069">
    <property type="entry name" value="Pkinase"/>
    <property type="match status" value="1"/>
</dbReference>
<dbReference type="SUPFAM" id="SSF82615">
    <property type="entry name" value="Polo-box domain"/>
    <property type="match status" value="2"/>
</dbReference>
<dbReference type="Pfam" id="PF00659">
    <property type="entry name" value="POLO_box"/>
    <property type="match status" value="2"/>
</dbReference>
<dbReference type="STRING" id="46731.A0A3M6UBE5"/>
<dbReference type="FunFam" id="3.30.1120.30:FF:000003">
    <property type="entry name" value="Serine/threonine-protein kinase PLK"/>
    <property type="match status" value="1"/>
</dbReference>
<evidence type="ECO:0000256" key="6">
    <source>
        <dbReference type="ARBA" id="ARBA00022741"/>
    </source>
</evidence>
<comment type="similarity">
    <text evidence="12">Belongs to the protein kinase superfamily. Ser/Thr protein kinase family. CDC5/Polo subfamily.</text>
</comment>
<feature type="domain" description="POLO box" evidence="14">
    <location>
        <begin position="554"/>
        <end position="636"/>
    </location>
</feature>
<dbReference type="InterPro" id="IPR033695">
    <property type="entry name" value="POLO_box_2"/>
</dbReference>
<feature type="binding site" evidence="11">
    <location>
        <position position="61"/>
    </location>
    <ligand>
        <name>ATP</name>
        <dbReference type="ChEBI" id="CHEBI:30616"/>
    </ligand>
</feature>
<keyword evidence="7 12" id="KW-0418">Kinase</keyword>
<dbReference type="FunFam" id="3.30.200.20:FF:000284">
    <property type="entry name" value="Serine/threonine-protein kinase PLK"/>
    <property type="match status" value="1"/>
</dbReference>
<evidence type="ECO:0000256" key="10">
    <source>
        <dbReference type="ARBA" id="ARBA00048347"/>
    </source>
</evidence>
<dbReference type="AlphaFoldDB" id="A0A3M6UBE5"/>
<evidence type="ECO:0000259" key="14">
    <source>
        <dbReference type="PROSITE" id="PS50078"/>
    </source>
</evidence>
<dbReference type="EMBL" id="RCHS01001895">
    <property type="protein sequence ID" value="RMX50834.1"/>
    <property type="molecule type" value="Genomic_DNA"/>
</dbReference>
<dbReference type="GO" id="GO:0005524">
    <property type="term" value="F:ATP binding"/>
    <property type="evidence" value="ECO:0007669"/>
    <property type="project" value="UniProtKB-UniRule"/>
</dbReference>
<dbReference type="SMART" id="SM00220">
    <property type="entry name" value="S_TKc"/>
    <property type="match status" value="1"/>
</dbReference>
<dbReference type="CDD" id="cd14099">
    <property type="entry name" value="STKc_PLK"/>
    <property type="match status" value="1"/>
</dbReference>
<dbReference type="InterPro" id="IPR000719">
    <property type="entry name" value="Prot_kinase_dom"/>
</dbReference>
<dbReference type="OrthoDB" id="408964at2759"/>
<comment type="catalytic activity">
    <reaction evidence="10">
        <text>L-seryl-[protein] + ATP = O-phospho-L-seryl-[protein] + ADP + H(+)</text>
        <dbReference type="Rhea" id="RHEA:17989"/>
        <dbReference type="Rhea" id="RHEA-COMP:9863"/>
        <dbReference type="Rhea" id="RHEA-COMP:11604"/>
        <dbReference type="ChEBI" id="CHEBI:15378"/>
        <dbReference type="ChEBI" id="CHEBI:29999"/>
        <dbReference type="ChEBI" id="CHEBI:30616"/>
        <dbReference type="ChEBI" id="CHEBI:83421"/>
        <dbReference type="ChEBI" id="CHEBI:456216"/>
        <dbReference type="EC" id="2.7.11.21"/>
    </reaction>
</comment>
<dbReference type="GO" id="GO:0000776">
    <property type="term" value="C:kinetochore"/>
    <property type="evidence" value="ECO:0007669"/>
    <property type="project" value="TreeGrafter"/>
</dbReference>
<reference evidence="15 16" key="1">
    <citation type="journal article" date="2018" name="Sci. Rep.">
        <title>Comparative analysis of the Pocillopora damicornis genome highlights role of immune system in coral evolution.</title>
        <authorList>
            <person name="Cunning R."/>
            <person name="Bay R.A."/>
            <person name="Gillette P."/>
            <person name="Baker A.C."/>
            <person name="Traylor-Knowles N."/>
        </authorList>
    </citation>
    <scope>NUCLEOTIDE SEQUENCE [LARGE SCALE GENOMIC DNA]</scope>
    <source>
        <strain evidence="15">RSMAS</strain>
        <tissue evidence="15">Whole animal</tissue>
    </source>
</reference>
<dbReference type="PANTHER" id="PTHR24345">
    <property type="entry name" value="SERINE/THREONINE-PROTEIN KINASE PLK"/>
    <property type="match status" value="1"/>
</dbReference>
<dbReference type="GO" id="GO:0005813">
    <property type="term" value="C:centrosome"/>
    <property type="evidence" value="ECO:0007669"/>
    <property type="project" value="TreeGrafter"/>
</dbReference>
<dbReference type="GO" id="GO:0005737">
    <property type="term" value="C:cytoplasm"/>
    <property type="evidence" value="ECO:0007669"/>
    <property type="project" value="UniProtKB-SubCell"/>
</dbReference>
<dbReference type="FunFam" id="3.30.1120.30:FF:000001">
    <property type="entry name" value="Serine/threonine-protein kinase PLK"/>
    <property type="match status" value="1"/>
</dbReference>
<dbReference type="SUPFAM" id="SSF56112">
    <property type="entry name" value="Protein kinase-like (PK-like)"/>
    <property type="match status" value="1"/>
</dbReference>
<evidence type="ECO:0000259" key="13">
    <source>
        <dbReference type="PROSITE" id="PS50011"/>
    </source>
</evidence>
<dbReference type="GO" id="GO:0000922">
    <property type="term" value="C:spindle pole"/>
    <property type="evidence" value="ECO:0007669"/>
    <property type="project" value="TreeGrafter"/>
</dbReference>
<keyword evidence="8 11" id="KW-0067">ATP-binding</keyword>
<dbReference type="GO" id="GO:0004674">
    <property type="term" value="F:protein serine/threonine kinase activity"/>
    <property type="evidence" value="ECO:0007669"/>
    <property type="project" value="UniProtKB-KW"/>
</dbReference>
<dbReference type="Gene3D" id="3.30.1120.30">
    <property type="entry name" value="POLO box domain"/>
    <property type="match status" value="2"/>
</dbReference>
<sequence length="644" mass="74126">MHRATSREKFSSAKLPKELDQYIVDPTTKKRYHRGRFLGKGGFAKCYELTDMETKEILAGKIISKTMLTKPHQKEKMSMEIAIHRSVGQKKSLGSQPHRHIVGFRGFFEDDDYIYILLELCRRRSMMELHKRRKALTEPEVRYFMKQIVEGTKYLHDNKIIHRDLKLGNLFLNDDMDVKIGDFGLATRVEIDGERKKTLCGTPNYIAPEVLNKKGHSFEVDVWSLGCILTLIENGIIFINTRLTDSYDNYRYTLLVGKPPFETSSLKDTYQRIKRNEYYIPSKVSHSAQLLIIKLLRPDPATRPGLQQVLDDDFFKGFTPSRMPVSSLTMVPRFASGSSANLLGTSRRPLNELNTQEPVASTTRKDKAAFLEKVSNRRSLGVRVCGAESKLIMPGEAVAEELKEENQDEIPKDCYLSQLHKLITSCLDSRPYPPHRLTINEDDAEDPAYVPVYWVGKWVDYSDKYGFGYQLSDNSVGVLFNDLTRVILFQDGDNLQYIDEEGKEHYHTLKGYPKYLEKKVTLLKHFLTYMNDHLLKAGAGTKGAKEDESARLPFLKQWFRTKEAIVLHLTNGTLQINFFKDHTKIMVCPLMGAVTYIDESKRFRTFPLKSIEKHGCSASIAKRLSYARKMIEQIQESERRSNKE</sequence>
<dbReference type="Proteomes" id="UP000275408">
    <property type="component" value="Unassembled WGS sequence"/>
</dbReference>
<dbReference type="PROSITE" id="PS00107">
    <property type="entry name" value="PROTEIN_KINASE_ATP"/>
    <property type="match status" value="1"/>
</dbReference>
<evidence type="ECO:0000256" key="3">
    <source>
        <dbReference type="ARBA" id="ARBA00022527"/>
    </source>
</evidence>
<evidence type="ECO:0000256" key="8">
    <source>
        <dbReference type="ARBA" id="ARBA00022840"/>
    </source>
</evidence>
<evidence type="ECO:0000256" key="11">
    <source>
        <dbReference type="PROSITE-ProRule" id="PRU10141"/>
    </source>
</evidence>
<evidence type="ECO:0000313" key="16">
    <source>
        <dbReference type="Proteomes" id="UP000275408"/>
    </source>
</evidence>
<dbReference type="CDD" id="cd13118">
    <property type="entry name" value="POLO_box_1"/>
    <property type="match status" value="1"/>
</dbReference>
<evidence type="ECO:0000256" key="12">
    <source>
        <dbReference type="RuleBase" id="RU361162"/>
    </source>
</evidence>
<dbReference type="Gene3D" id="1.10.510.10">
    <property type="entry name" value="Transferase(Phosphotransferase) domain 1"/>
    <property type="match status" value="1"/>
</dbReference>
<dbReference type="InterPro" id="IPR036947">
    <property type="entry name" value="POLO_box_dom_sf"/>
</dbReference>
<feature type="domain" description="POLO box" evidence="14">
    <location>
        <begin position="454"/>
        <end position="532"/>
    </location>
</feature>
<organism evidence="15 16">
    <name type="scientific">Pocillopora damicornis</name>
    <name type="common">Cauliflower coral</name>
    <name type="synonym">Millepora damicornis</name>
    <dbReference type="NCBI Taxonomy" id="46731"/>
    <lineage>
        <taxon>Eukaryota</taxon>
        <taxon>Metazoa</taxon>
        <taxon>Cnidaria</taxon>
        <taxon>Anthozoa</taxon>
        <taxon>Hexacorallia</taxon>
        <taxon>Scleractinia</taxon>
        <taxon>Astrocoeniina</taxon>
        <taxon>Pocilloporidae</taxon>
        <taxon>Pocillopora</taxon>
    </lineage>
</organism>
<dbReference type="InterPro" id="IPR017441">
    <property type="entry name" value="Protein_kinase_ATP_BS"/>
</dbReference>
<dbReference type="PROSITE" id="PS00108">
    <property type="entry name" value="PROTEIN_KINASE_ST"/>
    <property type="match status" value="1"/>
</dbReference>
<dbReference type="PANTHER" id="PTHR24345:SF93">
    <property type="entry name" value="SERINE_THREONINE-PROTEIN KINASE PLK1"/>
    <property type="match status" value="1"/>
</dbReference>
<dbReference type="CDD" id="cd13117">
    <property type="entry name" value="POLO_box_2"/>
    <property type="match status" value="1"/>
</dbReference>
<dbReference type="GO" id="GO:0106310">
    <property type="term" value="F:protein serine kinase activity"/>
    <property type="evidence" value="ECO:0007669"/>
    <property type="project" value="RHEA"/>
</dbReference>
<dbReference type="InterPro" id="IPR011009">
    <property type="entry name" value="Kinase-like_dom_sf"/>
</dbReference>
<keyword evidence="4 12" id="KW-0808">Transferase</keyword>
<keyword evidence="6 11" id="KW-0547">Nucleotide-binding</keyword>
<comment type="subcellular location">
    <subcellularLocation>
        <location evidence="1">Cytoplasm</location>
    </subcellularLocation>
</comment>
<feature type="domain" description="Protein kinase" evidence="13">
    <location>
        <begin position="32"/>
        <end position="315"/>
    </location>
</feature>
<gene>
    <name evidence="15" type="ORF">pdam_00003185</name>
</gene>
<dbReference type="InterPro" id="IPR000959">
    <property type="entry name" value="POLO_box_dom"/>
</dbReference>
<dbReference type="PROSITE" id="PS50011">
    <property type="entry name" value="PROTEIN_KINASE_DOM"/>
    <property type="match status" value="1"/>
</dbReference>
<evidence type="ECO:0000256" key="1">
    <source>
        <dbReference type="ARBA" id="ARBA00004496"/>
    </source>
</evidence>
<evidence type="ECO:0000256" key="7">
    <source>
        <dbReference type="ARBA" id="ARBA00022777"/>
    </source>
</evidence>
<evidence type="ECO:0000256" key="2">
    <source>
        <dbReference type="ARBA" id="ARBA00022490"/>
    </source>
</evidence>
<comment type="catalytic activity">
    <reaction evidence="9 12">
        <text>L-threonyl-[protein] + ATP = O-phospho-L-threonyl-[protein] + ADP + H(+)</text>
        <dbReference type="Rhea" id="RHEA:46608"/>
        <dbReference type="Rhea" id="RHEA-COMP:11060"/>
        <dbReference type="Rhea" id="RHEA-COMP:11605"/>
        <dbReference type="ChEBI" id="CHEBI:15378"/>
        <dbReference type="ChEBI" id="CHEBI:30013"/>
        <dbReference type="ChEBI" id="CHEBI:30616"/>
        <dbReference type="ChEBI" id="CHEBI:61977"/>
        <dbReference type="ChEBI" id="CHEBI:456216"/>
        <dbReference type="EC" id="2.7.11.21"/>
    </reaction>
</comment>
<dbReference type="GO" id="GO:0007052">
    <property type="term" value="P:mitotic spindle organization"/>
    <property type="evidence" value="ECO:0007669"/>
    <property type="project" value="TreeGrafter"/>
</dbReference>
<dbReference type="InterPro" id="IPR033701">
    <property type="entry name" value="POLO_box_1"/>
</dbReference>
<dbReference type="InterPro" id="IPR008271">
    <property type="entry name" value="Ser/Thr_kinase_AS"/>
</dbReference>
<keyword evidence="3 12" id="KW-0723">Serine/threonine-protein kinase</keyword>
<evidence type="ECO:0000313" key="15">
    <source>
        <dbReference type="EMBL" id="RMX50834.1"/>
    </source>
</evidence>
<comment type="caution">
    <text evidence="15">The sequence shown here is derived from an EMBL/GenBank/DDBJ whole genome shotgun (WGS) entry which is preliminary data.</text>
</comment>
<name>A0A3M6UBE5_POCDA</name>
<dbReference type="Gene3D" id="3.30.200.20">
    <property type="entry name" value="Phosphorylase Kinase, domain 1"/>
    <property type="match status" value="1"/>
</dbReference>
<proteinExistence type="inferred from homology"/>
<accession>A0A3M6UBE5</accession>
<dbReference type="EC" id="2.7.11.21" evidence="12"/>
<keyword evidence="5" id="KW-0677">Repeat</keyword>
<evidence type="ECO:0000256" key="9">
    <source>
        <dbReference type="ARBA" id="ARBA00047802"/>
    </source>
</evidence>
<dbReference type="PROSITE" id="PS50078">
    <property type="entry name" value="POLO_BOX"/>
    <property type="match status" value="2"/>
</dbReference>
<evidence type="ECO:0000256" key="5">
    <source>
        <dbReference type="ARBA" id="ARBA00022737"/>
    </source>
</evidence>
<dbReference type="GO" id="GO:0005634">
    <property type="term" value="C:nucleus"/>
    <property type="evidence" value="ECO:0007669"/>
    <property type="project" value="TreeGrafter"/>
</dbReference>
<keyword evidence="16" id="KW-1185">Reference proteome</keyword>
<evidence type="ECO:0000256" key="4">
    <source>
        <dbReference type="ARBA" id="ARBA00022679"/>
    </source>
</evidence>
<protein>
    <recommendedName>
        <fullName evidence="12">Serine/threonine-protein kinase PLK</fullName>
        <ecNumber evidence="12">2.7.11.21</ecNumber>
    </recommendedName>
    <alternativeName>
        <fullName evidence="12">Polo-like kinase</fullName>
    </alternativeName>
</protein>
<keyword evidence="2" id="KW-0963">Cytoplasm</keyword>